<keyword evidence="3" id="KW-1185">Reference proteome</keyword>
<dbReference type="InterPro" id="IPR052514">
    <property type="entry name" value="SAM-dependent_MTase"/>
</dbReference>
<reference evidence="3" key="1">
    <citation type="submission" date="2017-02" db="EMBL/GenBank/DDBJ databases">
        <authorList>
            <person name="Rodrigo-Torres L."/>
            <person name="Arahal R.D."/>
            <person name="Lucena T."/>
        </authorList>
    </citation>
    <scope>NUCLEOTIDE SEQUENCE [LARGE SCALE GENOMIC DNA]</scope>
    <source>
        <strain evidence="3">CECT 7878</strain>
    </source>
</reference>
<dbReference type="STRING" id="1123498.VR7878_02229"/>
<evidence type="ECO:0000313" key="3">
    <source>
        <dbReference type="Proteomes" id="UP000188276"/>
    </source>
</evidence>
<evidence type="ECO:0000313" key="2">
    <source>
        <dbReference type="EMBL" id="SJN57298.1"/>
    </source>
</evidence>
<dbReference type="Proteomes" id="UP000188276">
    <property type="component" value="Unassembled WGS sequence"/>
</dbReference>
<evidence type="ECO:0000259" key="1">
    <source>
        <dbReference type="Pfam" id="PF05050"/>
    </source>
</evidence>
<dbReference type="AlphaFoldDB" id="A0A1R4LLG5"/>
<dbReference type="SUPFAM" id="SSF53335">
    <property type="entry name" value="S-adenosyl-L-methionine-dependent methyltransferases"/>
    <property type="match status" value="1"/>
</dbReference>
<dbReference type="InterPro" id="IPR006342">
    <property type="entry name" value="FkbM_mtfrase"/>
</dbReference>
<dbReference type="RefSeq" id="WP_077336201.1">
    <property type="nucleotide sequence ID" value="NZ_FULE01000031.1"/>
</dbReference>
<dbReference type="OrthoDB" id="6400003at2"/>
<accession>A0A1R4LLG5</accession>
<dbReference type="NCBIfam" id="TIGR01444">
    <property type="entry name" value="fkbM_fam"/>
    <property type="match status" value="1"/>
</dbReference>
<sequence>MDNVRKVVIYFPWKEVSGGPIYLARLADALAINPNYKVYYVDYEDGFSRQLISEPTVEKITVSQSDFSIPITEPITVITPIYFACWLPPLHPESKVLFINWHVCCIPTLQHNWNASDFIINKFLKMVSITNSVFFCDESHRIGQNTENVKFEKNIVPITLPVIERQGQVNLINQDEVNVVILGRLCRDKIFGVINVLDNLDLVNVDKKKVVHIVGNGPDKDLINVDKYKSLEIKFVGEITHAELTNYLISYCDCLFAMGTSVLEGAALSIPSVIIPHNMKPITCDKYVYIQDTKGFCLGWYDDQFEELELEPIKMSQVIQSIVKGDGKKNIGSSAYNYYSDNHTINKVIELFVNAIEGTNLTYECLKNILGESNVLKSLSIGNVNIFTLNKNLNGVDAKLLGKWNIFSLRNSSNPIWKIISIKNLDFFEIRKCEKFYKFKFRGVRDKKNSLNPESSLFNINDKYEREDIIENYQKKLFEKLDRNKYKIEDIIENHQKKLFEKLDRIDYSNVIMMDTCDKILSQESLQFFCGDIKDSYIDLIKNLDAQSIDIVTRIISRIQKYMLESTCYFWMTEDEESEFRKMMDSHTSKICQLSNNSYSYGSYILPCNIITSTVFYYKCFMPELLHLNKYKNKHIIDAGGSFGDSALILSEYTKERVHVFEPTELMFEMAQRTISDNALKNKVVLNKLALGEQEQKLKIRVQDDYSTLCFNDKYESGNTLEMIDVIKLDDYVKSKKLSVGVIKVDVEGFEEKLLQGALETIKSQKPALLFSIYHNSEQFFGIKPFIEQLNLGYSFKIRKPLDRSVIVDTILIAEVC</sequence>
<name>A0A1R4LLG5_VIBR1</name>
<organism evidence="2 3">
    <name type="scientific">Vibrio ruber (strain DSM 16370 / JCM 11486 / BCRC 17186 / CECT 7878 / LMG 23124 / VR1)</name>
    <dbReference type="NCBI Taxonomy" id="1123498"/>
    <lineage>
        <taxon>Bacteria</taxon>
        <taxon>Pseudomonadati</taxon>
        <taxon>Pseudomonadota</taxon>
        <taxon>Gammaproteobacteria</taxon>
        <taxon>Vibrionales</taxon>
        <taxon>Vibrionaceae</taxon>
        <taxon>Vibrio</taxon>
    </lineage>
</organism>
<proteinExistence type="predicted"/>
<feature type="domain" description="Methyltransferase FkbM" evidence="1">
    <location>
        <begin position="654"/>
        <end position="794"/>
    </location>
</feature>
<gene>
    <name evidence="2" type="ORF">VR7878_02229</name>
</gene>
<dbReference type="Pfam" id="PF05050">
    <property type="entry name" value="Methyltransf_21"/>
    <property type="match status" value="1"/>
</dbReference>
<dbReference type="Gene3D" id="3.40.50.150">
    <property type="entry name" value="Vaccinia Virus protein VP39"/>
    <property type="match status" value="1"/>
</dbReference>
<dbReference type="PANTHER" id="PTHR34203:SF15">
    <property type="entry name" value="SLL1173 PROTEIN"/>
    <property type="match status" value="1"/>
</dbReference>
<dbReference type="EMBL" id="FULE01000031">
    <property type="protein sequence ID" value="SJN57298.1"/>
    <property type="molecule type" value="Genomic_DNA"/>
</dbReference>
<dbReference type="InterPro" id="IPR029063">
    <property type="entry name" value="SAM-dependent_MTases_sf"/>
</dbReference>
<dbReference type="PANTHER" id="PTHR34203">
    <property type="entry name" value="METHYLTRANSFERASE, FKBM FAMILY PROTEIN"/>
    <property type="match status" value="1"/>
</dbReference>
<protein>
    <recommendedName>
        <fullName evidence="1">Methyltransferase FkbM domain-containing protein</fullName>
    </recommendedName>
</protein>